<keyword evidence="16" id="KW-1185">Reference proteome</keyword>
<dbReference type="PANTHER" id="PTHR11537:SF254">
    <property type="entry name" value="POTASSIUM VOLTAGE-GATED CHANNEL PROTEIN SHAB"/>
    <property type="match status" value="1"/>
</dbReference>
<feature type="transmembrane region" description="Helical" evidence="13">
    <location>
        <begin position="149"/>
        <end position="170"/>
    </location>
</feature>
<keyword evidence="11" id="KW-0407">Ion channel</keyword>
<dbReference type="Gene3D" id="1.20.120.350">
    <property type="entry name" value="Voltage-gated potassium channels. Chain C"/>
    <property type="match status" value="1"/>
</dbReference>
<evidence type="ECO:0000256" key="11">
    <source>
        <dbReference type="ARBA" id="ARBA00023303"/>
    </source>
</evidence>
<dbReference type="EMBL" id="JADCUA010000003">
    <property type="protein sequence ID" value="KAH9841787.1"/>
    <property type="molecule type" value="Genomic_DNA"/>
</dbReference>
<protein>
    <recommendedName>
        <fullName evidence="14">Ion transport domain-containing protein</fullName>
    </recommendedName>
</protein>
<evidence type="ECO:0000259" key="14">
    <source>
        <dbReference type="Pfam" id="PF00520"/>
    </source>
</evidence>
<keyword evidence="7" id="KW-0630">Potassium</keyword>
<gene>
    <name evidence="15" type="ORF">C8Q71DRAFT_794638</name>
</gene>
<keyword evidence="8 13" id="KW-1133">Transmembrane helix</keyword>
<dbReference type="InterPro" id="IPR005821">
    <property type="entry name" value="Ion_trans_dom"/>
</dbReference>
<feature type="compositionally biased region" description="Polar residues" evidence="12">
    <location>
        <begin position="343"/>
        <end position="353"/>
    </location>
</feature>
<feature type="transmembrane region" description="Helical" evidence="13">
    <location>
        <begin position="84"/>
        <end position="106"/>
    </location>
</feature>
<feature type="region of interest" description="Disordered" evidence="12">
    <location>
        <begin position="1"/>
        <end position="42"/>
    </location>
</feature>
<evidence type="ECO:0000256" key="10">
    <source>
        <dbReference type="ARBA" id="ARBA00023136"/>
    </source>
</evidence>
<dbReference type="InterPro" id="IPR027359">
    <property type="entry name" value="Volt_channel_dom_sf"/>
</dbReference>
<evidence type="ECO:0000256" key="2">
    <source>
        <dbReference type="ARBA" id="ARBA00022448"/>
    </source>
</evidence>
<feature type="region of interest" description="Disordered" evidence="12">
    <location>
        <begin position="341"/>
        <end position="374"/>
    </location>
</feature>
<dbReference type="RefSeq" id="XP_047783086.1">
    <property type="nucleotide sequence ID" value="XM_047925550.1"/>
</dbReference>
<evidence type="ECO:0000256" key="6">
    <source>
        <dbReference type="ARBA" id="ARBA00022882"/>
    </source>
</evidence>
<dbReference type="PRINTS" id="PR00169">
    <property type="entry name" value="KCHANNEL"/>
</dbReference>
<evidence type="ECO:0000256" key="5">
    <source>
        <dbReference type="ARBA" id="ARBA00022826"/>
    </source>
</evidence>
<evidence type="ECO:0000313" key="15">
    <source>
        <dbReference type="EMBL" id="KAH9841787.1"/>
    </source>
</evidence>
<evidence type="ECO:0000256" key="13">
    <source>
        <dbReference type="SAM" id="Phobius"/>
    </source>
</evidence>
<keyword evidence="10 13" id="KW-0472">Membrane</keyword>
<feature type="region of interest" description="Disordered" evidence="12">
    <location>
        <begin position="402"/>
        <end position="426"/>
    </location>
</feature>
<dbReference type="Gene3D" id="1.10.287.70">
    <property type="match status" value="1"/>
</dbReference>
<evidence type="ECO:0000256" key="12">
    <source>
        <dbReference type="SAM" id="MobiDB-lite"/>
    </source>
</evidence>
<comment type="caution">
    <text evidence="15">The sequence shown here is derived from an EMBL/GenBank/DDBJ whole genome shotgun (WGS) entry which is preliminary data.</text>
</comment>
<evidence type="ECO:0000256" key="9">
    <source>
        <dbReference type="ARBA" id="ARBA00023065"/>
    </source>
</evidence>
<feature type="compositionally biased region" description="Low complexity" evidence="12">
    <location>
        <begin position="10"/>
        <end position="35"/>
    </location>
</feature>
<evidence type="ECO:0000256" key="7">
    <source>
        <dbReference type="ARBA" id="ARBA00022958"/>
    </source>
</evidence>
<keyword evidence="5" id="KW-0631">Potassium channel</keyword>
<dbReference type="GeneID" id="72006282"/>
<keyword evidence="4 13" id="KW-0812">Transmembrane</keyword>
<dbReference type="PANTHER" id="PTHR11537">
    <property type="entry name" value="VOLTAGE-GATED POTASSIUM CHANNEL"/>
    <property type="match status" value="1"/>
</dbReference>
<feature type="domain" description="Ion transport" evidence="14">
    <location>
        <begin position="88"/>
        <end position="312"/>
    </location>
</feature>
<feature type="transmembrane region" description="Helical" evidence="13">
    <location>
        <begin position="118"/>
        <end position="137"/>
    </location>
</feature>
<evidence type="ECO:0000256" key="4">
    <source>
        <dbReference type="ARBA" id="ARBA00022692"/>
    </source>
</evidence>
<name>A0ABQ8KSU2_9APHY</name>
<feature type="transmembrane region" description="Helical" evidence="13">
    <location>
        <begin position="283"/>
        <end position="308"/>
    </location>
</feature>
<reference evidence="15 16" key="1">
    <citation type="journal article" date="2021" name="Environ. Microbiol.">
        <title>Gene family expansions and transcriptome signatures uncover fungal adaptations to wood decay.</title>
        <authorList>
            <person name="Hage H."/>
            <person name="Miyauchi S."/>
            <person name="Viragh M."/>
            <person name="Drula E."/>
            <person name="Min B."/>
            <person name="Chaduli D."/>
            <person name="Navarro D."/>
            <person name="Favel A."/>
            <person name="Norest M."/>
            <person name="Lesage-Meessen L."/>
            <person name="Balint B."/>
            <person name="Merenyi Z."/>
            <person name="de Eugenio L."/>
            <person name="Morin E."/>
            <person name="Martinez A.T."/>
            <person name="Baldrian P."/>
            <person name="Stursova M."/>
            <person name="Martinez M.J."/>
            <person name="Novotny C."/>
            <person name="Magnuson J.K."/>
            <person name="Spatafora J.W."/>
            <person name="Maurice S."/>
            <person name="Pangilinan J."/>
            <person name="Andreopoulos W."/>
            <person name="LaButti K."/>
            <person name="Hundley H."/>
            <person name="Na H."/>
            <person name="Kuo A."/>
            <person name="Barry K."/>
            <person name="Lipzen A."/>
            <person name="Henrissat B."/>
            <person name="Riley R."/>
            <person name="Ahrendt S."/>
            <person name="Nagy L.G."/>
            <person name="Grigoriev I.V."/>
            <person name="Martin F."/>
            <person name="Rosso M.N."/>
        </authorList>
    </citation>
    <scope>NUCLEOTIDE SEQUENCE [LARGE SCALE GENOMIC DNA]</scope>
    <source>
        <strain evidence="15 16">CIRM-BRFM 1785</strain>
    </source>
</reference>
<dbReference type="SUPFAM" id="SSF81324">
    <property type="entry name" value="Voltage-gated potassium channels"/>
    <property type="match status" value="1"/>
</dbReference>
<feature type="transmembrane region" description="Helical" evidence="13">
    <location>
        <begin position="223"/>
        <end position="244"/>
    </location>
</feature>
<evidence type="ECO:0000256" key="3">
    <source>
        <dbReference type="ARBA" id="ARBA00022538"/>
    </source>
</evidence>
<dbReference type="Proteomes" id="UP000814176">
    <property type="component" value="Unassembled WGS sequence"/>
</dbReference>
<keyword evidence="6" id="KW-0851">Voltage-gated channel</keyword>
<keyword evidence="3" id="KW-0633">Potassium transport</keyword>
<keyword evidence="2" id="KW-0813">Transport</keyword>
<organism evidence="15 16">
    <name type="scientific">Rhodofomes roseus</name>
    <dbReference type="NCBI Taxonomy" id="34475"/>
    <lineage>
        <taxon>Eukaryota</taxon>
        <taxon>Fungi</taxon>
        <taxon>Dikarya</taxon>
        <taxon>Basidiomycota</taxon>
        <taxon>Agaricomycotina</taxon>
        <taxon>Agaricomycetes</taxon>
        <taxon>Polyporales</taxon>
        <taxon>Rhodofomes</taxon>
    </lineage>
</organism>
<sequence length="751" mass="84291">MDSIPMARMRSPNSASRSAYSPRRSPPSASAPRSAYTPVPTARTAEELPPVNSFESMDDTHVQEIHPEWKRSLYMLLERPTSSYSAFIIHVATTSLIIISALVTVLETIPSFHSISPRIWFGFETTLVVLFTVEYIARCLAHSANVWTFLRWFGSFFGIIDLLGIVPYYLEIILHQDTSTFFRFTILRTFRLLRVFRPFRYNNTILLTIEVMYLSFRRSQHALLALAFFVVMVLVVFSTLLYFAERGTWDEVLGTFINSDGDPSQFAVSITTVGYGEITPRSFLGRLITIPLLVFGLLLIALPTFVLGREFSLVWEMMKEDQQISREEVFNAHALDPLASPTLVRQRSSSSAMNPWRHTQDEPQAGSSFSRESKELREQVAELKASVEMQGALLRRLVSAVEGGAQGQGRGKQRSQGLGENPPHARAHRVYQPGKRHMELMPSLSRSSGLDKDGDALRDRAVQEEYRAFIEGKSTPGKLREGLLATDRKDAFALEAYETSLHLSIIFRSDKQTTSVLSHLPHLYGARPGAADPTHTALPTTLLSLLHHLLLGYPSQSRYHEHLYSLPGPFLPRDSAAYRWIAQLTHSLRTRNYAKLQELTDRDAFEGFFVDPGAPDEGGGHPPSGETSEQIVHQSAGQPNLALEAMCTLVEGIRDKARATAWLVMRSAYRELHCVPLPVSAPKTTDKEPSPTSEWLARSLALRPLGPLTADVSEMMRCVNEWLEQKCGEGEVKRKEGPEGRWVVNKVPVKM</sequence>
<evidence type="ECO:0000313" key="16">
    <source>
        <dbReference type="Proteomes" id="UP000814176"/>
    </source>
</evidence>
<evidence type="ECO:0000256" key="1">
    <source>
        <dbReference type="ARBA" id="ARBA00004141"/>
    </source>
</evidence>
<dbReference type="InterPro" id="IPR028325">
    <property type="entry name" value="VG_K_chnl"/>
</dbReference>
<proteinExistence type="predicted"/>
<keyword evidence="9" id="KW-0406">Ion transport</keyword>
<comment type="subcellular location">
    <subcellularLocation>
        <location evidence="1">Membrane</location>
        <topology evidence="1">Multi-pass membrane protein</topology>
    </subcellularLocation>
</comment>
<dbReference type="Pfam" id="PF00520">
    <property type="entry name" value="Ion_trans"/>
    <property type="match status" value="1"/>
</dbReference>
<evidence type="ECO:0000256" key="8">
    <source>
        <dbReference type="ARBA" id="ARBA00022989"/>
    </source>
</evidence>
<accession>A0ABQ8KSU2</accession>